<feature type="region of interest" description="Disordered" evidence="1">
    <location>
        <begin position="314"/>
        <end position="335"/>
    </location>
</feature>
<dbReference type="InterPro" id="IPR003675">
    <property type="entry name" value="Rce1/LyrA-like_dom"/>
</dbReference>
<feature type="transmembrane region" description="Helical" evidence="2">
    <location>
        <begin position="152"/>
        <end position="173"/>
    </location>
</feature>
<keyword evidence="2" id="KW-1133">Transmembrane helix</keyword>
<evidence type="ECO:0000256" key="1">
    <source>
        <dbReference type="SAM" id="MobiDB-lite"/>
    </source>
</evidence>
<feature type="transmembrane region" description="Helical" evidence="2">
    <location>
        <begin position="285"/>
        <end position="307"/>
    </location>
</feature>
<feature type="domain" description="CAAX prenyl protease 2/Lysostaphin resistance protein A-like" evidence="3">
    <location>
        <begin position="164"/>
        <end position="262"/>
    </location>
</feature>
<keyword evidence="4" id="KW-0482">Metalloprotease</keyword>
<organism evidence="4 5">
    <name type="scientific">Curtobacterium herbarum</name>
    <dbReference type="NCBI Taxonomy" id="150122"/>
    <lineage>
        <taxon>Bacteria</taxon>
        <taxon>Bacillati</taxon>
        <taxon>Actinomycetota</taxon>
        <taxon>Actinomycetes</taxon>
        <taxon>Micrococcales</taxon>
        <taxon>Microbacteriaceae</taxon>
        <taxon>Curtobacterium</taxon>
    </lineage>
</organism>
<dbReference type="Proteomes" id="UP001501742">
    <property type="component" value="Unassembled WGS sequence"/>
</dbReference>
<sequence>MSGEQHVTLARGHRTPFWVLLTTFLVVSSGGAWLVALPLWTSSAGLASPVAPLLLPAIMYTPAAAVFVVASVRRQRPGATARELGMWPLRPVKRVLGLTIIAVAGAPLLIAIGVFIAAGFGWVRLDLEHLSGFRETLRAAAGRAADAAPLQLIAIVQLVSIPIGALFNGLLTFGEEVGWRGWLLPRLRSRIGTWPSLVVSGAIWGLWHSPLILLGYNFEQPNVFGVFLMVVGSVSVGILFGWLRLRSGSVWPPVFAHGALNASANLVVLFSSAGDRVDPVLAGPLGAGTWTAAAIVITALVIVGQFAPARLEPFPSSSSRTSGSALRAQQDQVDD</sequence>
<dbReference type="PANTHER" id="PTHR35797:SF1">
    <property type="entry name" value="PROTEASE"/>
    <property type="match status" value="1"/>
</dbReference>
<evidence type="ECO:0000259" key="3">
    <source>
        <dbReference type="Pfam" id="PF02517"/>
    </source>
</evidence>
<dbReference type="Pfam" id="PF02517">
    <property type="entry name" value="Rce1-like"/>
    <property type="match status" value="1"/>
</dbReference>
<feature type="transmembrane region" description="Helical" evidence="2">
    <location>
        <begin position="17"/>
        <end position="41"/>
    </location>
</feature>
<dbReference type="GO" id="GO:0008237">
    <property type="term" value="F:metallopeptidase activity"/>
    <property type="evidence" value="ECO:0007669"/>
    <property type="project" value="UniProtKB-KW"/>
</dbReference>
<evidence type="ECO:0000256" key="2">
    <source>
        <dbReference type="SAM" id="Phobius"/>
    </source>
</evidence>
<proteinExistence type="predicted"/>
<dbReference type="EMBL" id="BAAAJX010000008">
    <property type="protein sequence ID" value="GAA1493612.1"/>
    <property type="molecule type" value="Genomic_DNA"/>
</dbReference>
<feature type="transmembrane region" description="Helical" evidence="2">
    <location>
        <begin position="53"/>
        <end position="74"/>
    </location>
</feature>
<protein>
    <submittedName>
        <fullName evidence="4">CPBP family intramembrane metalloprotease</fullName>
    </submittedName>
</protein>
<accession>A0ABN1ZE98</accession>
<keyword evidence="4" id="KW-0378">Hydrolase</keyword>
<keyword evidence="4" id="KW-0645">Protease</keyword>
<evidence type="ECO:0000313" key="5">
    <source>
        <dbReference type="Proteomes" id="UP001501742"/>
    </source>
</evidence>
<comment type="caution">
    <text evidence="4">The sequence shown here is derived from an EMBL/GenBank/DDBJ whole genome shotgun (WGS) entry which is preliminary data.</text>
</comment>
<reference evidence="4 5" key="1">
    <citation type="journal article" date="2019" name="Int. J. Syst. Evol. Microbiol.">
        <title>The Global Catalogue of Microorganisms (GCM) 10K type strain sequencing project: providing services to taxonomists for standard genome sequencing and annotation.</title>
        <authorList>
            <consortium name="The Broad Institute Genomics Platform"/>
            <consortium name="The Broad Institute Genome Sequencing Center for Infectious Disease"/>
            <person name="Wu L."/>
            <person name="Ma J."/>
        </authorList>
    </citation>
    <scope>NUCLEOTIDE SEQUENCE [LARGE SCALE GENOMIC DNA]</scope>
    <source>
        <strain evidence="4 5">JCM 12140</strain>
    </source>
</reference>
<name>A0ABN1ZE98_9MICO</name>
<feature type="transmembrane region" description="Helical" evidence="2">
    <location>
        <begin position="222"/>
        <end position="242"/>
    </location>
</feature>
<keyword evidence="2" id="KW-0472">Membrane</keyword>
<feature type="transmembrane region" description="Helical" evidence="2">
    <location>
        <begin position="254"/>
        <end position="273"/>
    </location>
</feature>
<dbReference type="InterPro" id="IPR042150">
    <property type="entry name" value="MmRce1-like"/>
</dbReference>
<gene>
    <name evidence="4" type="ORF">GCM10009627_19580</name>
</gene>
<dbReference type="PANTHER" id="PTHR35797">
    <property type="entry name" value="PROTEASE-RELATED"/>
    <property type="match status" value="1"/>
</dbReference>
<dbReference type="RefSeq" id="WP_204606900.1">
    <property type="nucleotide sequence ID" value="NZ_JANVAG010000006.1"/>
</dbReference>
<evidence type="ECO:0000313" key="4">
    <source>
        <dbReference type="EMBL" id="GAA1493612.1"/>
    </source>
</evidence>
<feature type="transmembrane region" description="Helical" evidence="2">
    <location>
        <begin position="194"/>
        <end position="216"/>
    </location>
</feature>
<keyword evidence="2" id="KW-0812">Transmembrane</keyword>
<feature type="transmembrane region" description="Helical" evidence="2">
    <location>
        <begin position="95"/>
        <end position="123"/>
    </location>
</feature>
<keyword evidence="5" id="KW-1185">Reference proteome</keyword>